<feature type="compositionally biased region" description="Polar residues" evidence="1">
    <location>
        <begin position="142"/>
        <end position="167"/>
    </location>
</feature>
<organism evidence="2 3">
    <name type="scientific">Cylindrodendrum hubeiense</name>
    <dbReference type="NCBI Taxonomy" id="595255"/>
    <lineage>
        <taxon>Eukaryota</taxon>
        <taxon>Fungi</taxon>
        <taxon>Dikarya</taxon>
        <taxon>Ascomycota</taxon>
        <taxon>Pezizomycotina</taxon>
        <taxon>Sordariomycetes</taxon>
        <taxon>Hypocreomycetidae</taxon>
        <taxon>Hypocreales</taxon>
        <taxon>Nectriaceae</taxon>
        <taxon>Cylindrodendrum</taxon>
    </lineage>
</organism>
<gene>
    <name evidence="2" type="ORF">G7Z17_g13148</name>
</gene>
<comment type="caution">
    <text evidence="2">The sequence shown here is derived from an EMBL/GenBank/DDBJ whole genome shotgun (WGS) entry which is preliminary data.</text>
</comment>
<feature type="compositionally biased region" description="Low complexity" evidence="1">
    <location>
        <begin position="413"/>
        <end position="430"/>
    </location>
</feature>
<feature type="compositionally biased region" description="Polar residues" evidence="1">
    <location>
        <begin position="351"/>
        <end position="360"/>
    </location>
</feature>
<evidence type="ECO:0000313" key="3">
    <source>
        <dbReference type="Proteomes" id="UP000722485"/>
    </source>
</evidence>
<evidence type="ECO:0000256" key="1">
    <source>
        <dbReference type="SAM" id="MobiDB-lite"/>
    </source>
</evidence>
<reference evidence="2" key="1">
    <citation type="submission" date="2020-03" db="EMBL/GenBank/DDBJ databases">
        <title>Draft Genome Sequence of Cylindrodendrum hubeiense.</title>
        <authorList>
            <person name="Buettner E."/>
            <person name="Kellner H."/>
        </authorList>
    </citation>
    <scope>NUCLEOTIDE SEQUENCE</scope>
    <source>
        <strain evidence="2">IHI 201604</strain>
    </source>
</reference>
<proteinExistence type="predicted"/>
<name>A0A9P5L2H6_9HYPO</name>
<evidence type="ECO:0000313" key="2">
    <source>
        <dbReference type="EMBL" id="KAF7535777.1"/>
    </source>
</evidence>
<feature type="compositionally biased region" description="Acidic residues" evidence="1">
    <location>
        <begin position="28"/>
        <end position="40"/>
    </location>
</feature>
<dbReference type="EMBL" id="JAANBB010000700">
    <property type="protein sequence ID" value="KAF7535777.1"/>
    <property type="molecule type" value="Genomic_DNA"/>
</dbReference>
<accession>A0A9P5L2H6</accession>
<sequence length="707" mass="76951">MLSAGSLQPPKTGASRWSKALPEVPGIDFDDIYDEYEDDPSPVSSPVSAQNKNLPRLPIAPPPPRSTSMANVKLLPSSLPPLHLLNTSFGPLSGPPKMAIPRRPVGQQPSRLPQQQQQLPAQPQSPTQSISSILSAYSQSSGESLVRTSDATTNSTRQPEANPSPSHQAPPASTKPETLISPSSAELNTTRLPPTQHHYGAPKPNLTFESNRPAPPPPTKDSKYGLPASPAVNRNPAPAIEASSPPRPQIWRRRSNKTDRSLELPDLKLVISHGSTAATHPVAQPVDRPVTQPHLPQGAVEVPTFTYQQPQSNHQPQVVPSQVVPSRVVPSQAAQHAPAPGPEQTAETEHQTMGSGSSKLNRLKDKLHTLHRRGKSSSDTTSESTLRPGAQRPPTPEYQKQDVKTPIIDAFISPLSPASSPEPLAEVSPELPKELPKIPPQEPARVLSPISPSAESKPVARKALPSLTQHLNETKPLPEPKEAPEPPAPTQVNNEAKPLPKPKLEVVTEAASPVTGSLPPISTEEVRFPTSAGDSPASRMHHSAEVPTRFPPRGSSVRSNAPKPSEQSRLPAAELDPRFAPAEPQGFLYKGRDGTLYPEMKVTREPDPQATYFPTQTYGVGPEGEVFKAMPLKESHFTCYQTHRTMNRRSNRNYPLTCQTCEKPDAEDRWTCTFCHLRICESCFTTLNGQQRDLRHLVEDLRQKYSA</sequence>
<feature type="compositionally biased region" description="Low complexity" evidence="1">
    <location>
        <begin position="74"/>
        <end position="85"/>
    </location>
</feature>
<protein>
    <submittedName>
        <fullName evidence="2">Uncharacterized protein</fullName>
    </submittedName>
</protein>
<feature type="compositionally biased region" description="Basic and acidic residues" evidence="1">
    <location>
        <begin position="472"/>
        <end position="484"/>
    </location>
</feature>
<keyword evidence="3" id="KW-1185">Reference proteome</keyword>
<feature type="compositionally biased region" description="Low complexity" evidence="1">
    <location>
        <begin position="308"/>
        <end position="332"/>
    </location>
</feature>
<feature type="region of interest" description="Disordered" evidence="1">
    <location>
        <begin position="308"/>
        <end position="574"/>
    </location>
</feature>
<feature type="region of interest" description="Disordered" evidence="1">
    <location>
        <begin position="1"/>
        <end position="259"/>
    </location>
</feature>
<dbReference type="AlphaFoldDB" id="A0A9P5L2H6"/>
<feature type="compositionally biased region" description="Low complexity" evidence="1">
    <location>
        <begin position="107"/>
        <end position="141"/>
    </location>
</feature>
<feature type="compositionally biased region" description="Polar residues" evidence="1">
    <location>
        <begin position="180"/>
        <end position="193"/>
    </location>
</feature>
<dbReference type="Proteomes" id="UP000722485">
    <property type="component" value="Unassembled WGS sequence"/>
</dbReference>
<dbReference type="OrthoDB" id="5425130at2759"/>